<comment type="caution">
    <text evidence="1">The sequence shown here is derived from an EMBL/GenBank/DDBJ whole genome shotgun (WGS) entry which is preliminary data.</text>
</comment>
<gene>
    <name evidence="2" type="ORF">FNK824_LOCUS11956</name>
    <name evidence="1" type="ORF">SEV965_LOCUS4457</name>
</gene>
<dbReference type="EMBL" id="CAJOBE010001460">
    <property type="protein sequence ID" value="CAF3745792.1"/>
    <property type="molecule type" value="Genomic_DNA"/>
</dbReference>
<accession>A0A813Y518</accession>
<proteinExistence type="predicted"/>
<reference evidence="1" key="1">
    <citation type="submission" date="2021-02" db="EMBL/GenBank/DDBJ databases">
        <authorList>
            <person name="Nowell W R."/>
        </authorList>
    </citation>
    <scope>NUCLEOTIDE SEQUENCE</scope>
</reference>
<dbReference type="EMBL" id="CAJNOU010000127">
    <property type="protein sequence ID" value="CAF0877744.1"/>
    <property type="molecule type" value="Genomic_DNA"/>
</dbReference>
<dbReference type="Proteomes" id="UP000663874">
    <property type="component" value="Unassembled WGS sequence"/>
</dbReference>
<organism evidence="1 3">
    <name type="scientific">Rotaria sordida</name>
    <dbReference type="NCBI Taxonomy" id="392033"/>
    <lineage>
        <taxon>Eukaryota</taxon>
        <taxon>Metazoa</taxon>
        <taxon>Spiralia</taxon>
        <taxon>Gnathifera</taxon>
        <taxon>Rotifera</taxon>
        <taxon>Eurotatoria</taxon>
        <taxon>Bdelloidea</taxon>
        <taxon>Philodinida</taxon>
        <taxon>Philodinidae</taxon>
        <taxon>Rotaria</taxon>
    </lineage>
</organism>
<evidence type="ECO:0000313" key="1">
    <source>
        <dbReference type="EMBL" id="CAF0877744.1"/>
    </source>
</evidence>
<protein>
    <submittedName>
        <fullName evidence="1">Uncharacterized protein</fullName>
    </submittedName>
</protein>
<dbReference type="Proteomes" id="UP000663889">
    <property type="component" value="Unassembled WGS sequence"/>
</dbReference>
<name>A0A813Y518_9BILA</name>
<evidence type="ECO:0000313" key="3">
    <source>
        <dbReference type="Proteomes" id="UP000663889"/>
    </source>
</evidence>
<sequence>MSAIDKYELLKTEGTWKDCLKYVISLPDKTEIEKHLKQSSSYNDLQMLVCLSQSIKNEKNLLEIFKTDSLPIRQRTIAGKGWLQIQRDEKQIYEFIFETINDKNYPRFFKSQILKNLHHIDCLKRSSSFFYNLAYHLTESYRHNQYNLDAHLVPFCSKDQILNLLSRWSIERLEQIDSSSLFRLKLIYYQPLIVIHLIQCDLNEKKRNNKKFANYFQENNKLLSFLAKKETKAIFHLTIEYINQLEKNQRFLPYFIQSEQKYFFKKIPDEMIELITIVASNQPGTIKCQTLWNDEGFDLDAFIFPRSFSLDHYVRLFFTLYDTCKWSSNHTICLLQYMLKNSNQHLGLYSSQKRRKWLLDIVIHKHIGKELFIEKLLKEGNETTFKLFEEYAEITTPLSLHLISQYEINKTISSKQRLSLIRYQLMTQDIFDQFLILFNQTNSNVNQRQQNYILFLQCAFSTNDEQVKNVLQWIQKRFINERICIIENFLRSLSEYNNRFQLKILPNNFETIEAIIELALNHCQQSINTLQIIINYGLLLLQRVEYHSNKEQREQIQVFACKIIKRCFAMKNNLKLDIESLSESYPIARNFIADILISDVFSKFLSKCMLDELNDSIDSYLQNSWRLSKIDSFINSFFIDYLPLSTKLQTVFQIDRHNSMISLYLKKRSTQFERINQLINKIDKIFFINEFVQHIALRSQQYQQLIDKLIEDNKCVTFEKLLNEETKLAINLQSKIKNIKLPGLYINILNCSFHYLTGKQQKHITKIILHDFLQDKEVTNPKKLKALRILHHLTNTYNESLQWFNEKQTSSLLLKSNISTDIEPLDHVIICLPITFDLTPQDLLKQFHFLKMKLNPSNAKYISDAMLTISRRLPEEIFLKHYLELVGNEQFQKLGITTNKEILRLLNEYASDSSLIKSVIKPLWDSRPHPDVRACLILTLLNFIDKLHSNDEKIIIWKILEEAADDNYLPVVQSLFSAHRGSSRWPLSRLENSSDNIFQIFINRIQFRILDHPTSLEARLWAWSNINYEHCDIPKLIEKSKQLCIQFDKAANTLWEKAFNQIILSYRQKKISSSSSDVIDDIIKKLISRREEIDSKENAIDNQHDLPIYHRIHRILTILISHINQFDNERKFSFRSLTSIILQFDKTFAFLIGTLLIKIAQNRDDLEFMLILFQENLSKNYFENILIRLTTVISNKHSYSFIQQLNINEKFDLAQWFIKEKNLGFFIFDLLKNHVFNQSNIDREQCQNLLRQMRQSENLFLRQQALEYTVHWKRKKERHQRRRNQINIPNRSSDPDISDINLFEIFDAVDS</sequence>
<evidence type="ECO:0000313" key="2">
    <source>
        <dbReference type="EMBL" id="CAF3745792.1"/>
    </source>
</evidence>